<reference evidence="4 5" key="1">
    <citation type="submission" date="2016-12" db="EMBL/GenBank/DDBJ databases">
        <title>Genome sequencing of Methylocaldum marinum.</title>
        <authorList>
            <person name="Takeuchi M."/>
            <person name="Kamagata Y."/>
            <person name="Hiraoka S."/>
            <person name="Oshima K."/>
            <person name="Hattori M."/>
            <person name="Iwasaki W."/>
        </authorList>
    </citation>
    <scope>NUCLEOTIDE SEQUENCE [LARGE SCALE GENOMIC DNA]</scope>
    <source>
        <strain evidence="4 5">S8</strain>
    </source>
</reference>
<dbReference type="SUPFAM" id="SSF55073">
    <property type="entry name" value="Nucleotide cyclase"/>
    <property type="match status" value="1"/>
</dbReference>
<dbReference type="RefSeq" id="WP_170160929.1">
    <property type="nucleotide sequence ID" value="NZ_AP017928.1"/>
</dbReference>
<dbReference type="Pfam" id="PF00990">
    <property type="entry name" value="GGDEF"/>
    <property type="match status" value="1"/>
</dbReference>
<proteinExistence type="predicted"/>
<dbReference type="EMBL" id="AP017928">
    <property type="protein sequence ID" value="BBA32658.1"/>
    <property type="molecule type" value="Genomic_DNA"/>
</dbReference>
<gene>
    <name evidence="4" type="ORF">sS8_0693</name>
</gene>
<evidence type="ECO:0000256" key="2">
    <source>
        <dbReference type="SAM" id="Coils"/>
    </source>
</evidence>
<feature type="domain" description="GGDEF" evidence="3">
    <location>
        <begin position="183"/>
        <end position="315"/>
    </location>
</feature>
<dbReference type="PANTHER" id="PTHR45138">
    <property type="entry name" value="REGULATORY COMPONENTS OF SENSORY TRANSDUCTION SYSTEM"/>
    <property type="match status" value="1"/>
</dbReference>
<dbReference type="CDD" id="cd01949">
    <property type="entry name" value="GGDEF"/>
    <property type="match status" value="1"/>
</dbReference>
<dbReference type="InterPro" id="IPR043128">
    <property type="entry name" value="Rev_trsase/Diguanyl_cyclase"/>
</dbReference>
<dbReference type="Gene3D" id="3.30.70.270">
    <property type="match status" value="1"/>
</dbReference>
<organism evidence="4 5">
    <name type="scientific">Methylocaldum marinum</name>
    <dbReference type="NCBI Taxonomy" id="1432792"/>
    <lineage>
        <taxon>Bacteria</taxon>
        <taxon>Pseudomonadati</taxon>
        <taxon>Pseudomonadota</taxon>
        <taxon>Gammaproteobacteria</taxon>
        <taxon>Methylococcales</taxon>
        <taxon>Methylococcaceae</taxon>
        <taxon>Methylocaldum</taxon>
    </lineage>
</organism>
<dbReference type="SMART" id="SM00267">
    <property type="entry name" value="GGDEF"/>
    <property type="match status" value="1"/>
</dbReference>
<dbReference type="InterPro" id="IPR029787">
    <property type="entry name" value="Nucleotide_cyclase"/>
</dbReference>
<dbReference type="PROSITE" id="PS50887">
    <property type="entry name" value="GGDEF"/>
    <property type="match status" value="1"/>
</dbReference>
<dbReference type="AlphaFoldDB" id="A0A250KM71"/>
<feature type="coiled-coil region" evidence="2">
    <location>
        <begin position="118"/>
        <end position="149"/>
    </location>
</feature>
<evidence type="ECO:0000313" key="5">
    <source>
        <dbReference type="Proteomes" id="UP000266313"/>
    </source>
</evidence>
<dbReference type="NCBIfam" id="TIGR00254">
    <property type="entry name" value="GGDEF"/>
    <property type="match status" value="1"/>
</dbReference>
<dbReference type="GO" id="GO:0043709">
    <property type="term" value="P:cell adhesion involved in single-species biofilm formation"/>
    <property type="evidence" value="ECO:0007669"/>
    <property type="project" value="TreeGrafter"/>
</dbReference>
<evidence type="ECO:0000256" key="1">
    <source>
        <dbReference type="ARBA" id="ARBA00012528"/>
    </source>
</evidence>
<keyword evidence="2" id="KW-0175">Coiled coil</keyword>
<dbReference type="GO" id="GO:0005886">
    <property type="term" value="C:plasma membrane"/>
    <property type="evidence" value="ECO:0007669"/>
    <property type="project" value="TreeGrafter"/>
</dbReference>
<dbReference type="GO" id="GO:1902201">
    <property type="term" value="P:negative regulation of bacterial-type flagellum-dependent cell motility"/>
    <property type="evidence" value="ECO:0007669"/>
    <property type="project" value="TreeGrafter"/>
</dbReference>
<dbReference type="GO" id="GO:0052621">
    <property type="term" value="F:diguanylate cyclase activity"/>
    <property type="evidence" value="ECO:0007669"/>
    <property type="project" value="UniProtKB-EC"/>
</dbReference>
<dbReference type="Proteomes" id="UP000266313">
    <property type="component" value="Chromosome"/>
</dbReference>
<dbReference type="KEGG" id="mmai:sS8_0693"/>
<dbReference type="InterPro" id="IPR000160">
    <property type="entry name" value="GGDEF_dom"/>
</dbReference>
<protein>
    <recommendedName>
        <fullName evidence="1">diguanylate cyclase</fullName>
        <ecNumber evidence="1">2.7.7.65</ecNumber>
    </recommendedName>
</protein>
<dbReference type="InterPro" id="IPR050469">
    <property type="entry name" value="Diguanylate_Cyclase"/>
</dbReference>
<evidence type="ECO:0000313" key="4">
    <source>
        <dbReference type="EMBL" id="BBA32658.1"/>
    </source>
</evidence>
<dbReference type="PANTHER" id="PTHR45138:SF24">
    <property type="entry name" value="DIGUANYLATE CYCLASE DGCC-RELATED"/>
    <property type="match status" value="1"/>
</dbReference>
<name>A0A250KM71_9GAMM</name>
<sequence>MTVDFLSPQPVAVARQTLRRLTESGLPPTPDLYAEHYYLIAGELSGRKLEPLAREPTPGVEVTAAVEAILQILTDTTFGLAVELGTFDGHFQILLNEQNAAPNAFSAEQTRSQIMKTLSLLRQRVADSQADLREAQQLLQRMREDLKENPGLTQNDPLTGVLNRRGIDVVLTREFTRSRRRKDQMSIGLINIDRLAGINDEHGRDAGDQALIHVVTAARGLFRSKDIFARIGDEEFVAVFPGGNAAGATFAVDRLRNVLDRIPLRYNGKTIPVKISAGVAEMHPSDTLSDLLQRAERCLHKAKDSGRNLVVNETDLA</sequence>
<evidence type="ECO:0000259" key="3">
    <source>
        <dbReference type="PROSITE" id="PS50887"/>
    </source>
</evidence>
<accession>A0A250KM71</accession>
<keyword evidence="5" id="KW-1185">Reference proteome</keyword>
<dbReference type="EC" id="2.7.7.65" evidence="1"/>